<reference evidence="4 5" key="1">
    <citation type="submission" date="2017-09" db="EMBL/GenBank/DDBJ databases">
        <authorList>
            <person name="Ehlers B."/>
            <person name="Leendertz F.H."/>
        </authorList>
    </citation>
    <scope>NUCLEOTIDE SEQUENCE [LARGE SCALE GENOMIC DNA]</scope>
    <source>
        <strain evidence="4 5">CGMCC 1.10978</strain>
    </source>
</reference>
<dbReference type="Pfam" id="PF07719">
    <property type="entry name" value="TPR_2"/>
    <property type="match status" value="1"/>
</dbReference>
<dbReference type="SMART" id="SM00028">
    <property type="entry name" value="TPR"/>
    <property type="match status" value="3"/>
</dbReference>
<keyword evidence="5" id="KW-1185">Reference proteome</keyword>
<evidence type="ECO:0000313" key="4">
    <source>
        <dbReference type="EMBL" id="SOD57714.1"/>
    </source>
</evidence>
<gene>
    <name evidence="4" type="ORF">SAMN06296416_11614</name>
</gene>
<accession>A0A286DGK8</accession>
<organism evidence="4 5">
    <name type="scientific">Pseudoxanthomonas wuyuanensis</name>
    <dbReference type="NCBI Taxonomy" id="1073196"/>
    <lineage>
        <taxon>Bacteria</taxon>
        <taxon>Pseudomonadati</taxon>
        <taxon>Pseudomonadota</taxon>
        <taxon>Gammaproteobacteria</taxon>
        <taxon>Lysobacterales</taxon>
        <taxon>Lysobacteraceae</taxon>
        <taxon>Pseudoxanthomonas</taxon>
    </lineage>
</organism>
<proteinExistence type="predicted"/>
<dbReference type="AlphaFoldDB" id="A0A286DGK8"/>
<dbReference type="PROSITE" id="PS50293">
    <property type="entry name" value="TPR_REGION"/>
    <property type="match status" value="1"/>
</dbReference>
<dbReference type="Proteomes" id="UP000219374">
    <property type="component" value="Unassembled WGS sequence"/>
</dbReference>
<keyword evidence="1" id="KW-0677">Repeat</keyword>
<evidence type="ECO:0000256" key="2">
    <source>
        <dbReference type="ARBA" id="ARBA00022803"/>
    </source>
</evidence>
<dbReference type="InterPro" id="IPR051685">
    <property type="entry name" value="Ycf3/AcsC/BcsC/TPR_MFPF"/>
</dbReference>
<feature type="repeat" description="TPR" evidence="3">
    <location>
        <begin position="137"/>
        <end position="170"/>
    </location>
</feature>
<keyword evidence="2 3" id="KW-0802">TPR repeat</keyword>
<sequence>MGDGKIRHIPLYSLAFAAALLLPVVPWAPAVANDGVPVDTPAKNDDQASAEDAWQKLQNERLRLGDELLKQGQPEAAIRDAFDPIIQESEAKYRSDDTIYFCVRTQSETLLYLLGVAASHDKGESGKNGVALAPSWAYAYYGKAYALIELNRFEEAGQSLDHALKLSPNNPQFLTERGFVYRASREWDKMLESHRAALANIEVATPDNLQKTERARALRGEGYALIELGQLDEAERSFKKSLKIEPRNKIALDELDYIKRLRQQKQ</sequence>
<dbReference type="RefSeq" id="WP_162125865.1">
    <property type="nucleotide sequence ID" value="NZ_PDWU01000018.1"/>
</dbReference>
<evidence type="ECO:0000313" key="5">
    <source>
        <dbReference type="Proteomes" id="UP000219374"/>
    </source>
</evidence>
<evidence type="ECO:0000256" key="1">
    <source>
        <dbReference type="ARBA" id="ARBA00022737"/>
    </source>
</evidence>
<name>A0A286DGK8_9GAMM</name>
<dbReference type="InterPro" id="IPR013105">
    <property type="entry name" value="TPR_2"/>
</dbReference>
<dbReference type="InterPro" id="IPR011990">
    <property type="entry name" value="TPR-like_helical_dom_sf"/>
</dbReference>
<dbReference type="PROSITE" id="PS50005">
    <property type="entry name" value="TPR"/>
    <property type="match status" value="2"/>
</dbReference>
<dbReference type="PANTHER" id="PTHR44943">
    <property type="entry name" value="CELLULOSE SYNTHASE OPERON PROTEIN C"/>
    <property type="match status" value="1"/>
</dbReference>
<feature type="repeat" description="TPR" evidence="3">
    <location>
        <begin position="215"/>
        <end position="248"/>
    </location>
</feature>
<dbReference type="SUPFAM" id="SSF48452">
    <property type="entry name" value="TPR-like"/>
    <property type="match status" value="1"/>
</dbReference>
<evidence type="ECO:0000256" key="3">
    <source>
        <dbReference type="PROSITE-ProRule" id="PRU00339"/>
    </source>
</evidence>
<dbReference type="Gene3D" id="1.25.40.10">
    <property type="entry name" value="Tetratricopeptide repeat domain"/>
    <property type="match status" value="1"/>
</dbReference>
<dbReference type="InterPro" id="IPR019734">
    <property type="entry name" value="TPR_rpt"/>
</dbReference>
<protein>
    <submittedName>
        <fullName evidence="4">Tetratricopeptide repeat-containing protein</fullName>
    </submittedName>
</protein>
<dbReference type="PANTHER" id="PTHR44943:SF8">
    <property type="entry name" value="TPR REPEAT-CONTAINING PROTEIN MJ0263"/>
    <property type="match status" value="1"/>
</dbReference>
<dbReference type="Pfam" id="PF13181">
    <property type="entry name" value="TPR_8"/>
    <property type="match status" value="1"/>
</dbReference>
<dbReference type="EMBL" id="OCND01000016">
    <property type="protein sequence ID" value="SOD57714.1"/>
    <property type="molecule type" value="Genomic_DNA"/>
</dbReference>